<dbReference type="InterPro" id="IPR043504">
    <property type="entry name" value="Peptidase_S1_PA_chymotrypsin"/>
</dbReference>
<dbReference type="SUPFAM" id="SSF50494">
    <property type="entry name" value="Trypsin-like serine proteases"/>
    <property type="match status" value="3"/>
</dbReference>
<evidence type="ECO:0000313" key="7">
    <source>
        <dbReference type="Proteomes" id="UP000076407"/>
    </source>
</evidence>
<feature type="chain" id="PRO_5019314691" description="Peptidase S1 domain-containing protein" evidence="4">
    <location>
        <begin position="22"/>
        <end position="903"/>
    </location>
</feature>
<keyword evidence="3" id="KW-0645">Protease</keyword>
<organism evidence="6 7">
    <name type="scientific">Anopheles quadriannulatus</name>
    <name type="common">Mosquito</name>
    <dbReference type="NCBI Taxonomy" id="34691"/>
    <lineage>
        <taxon>Eukaryota</taxon>
        <taxon>Metazoa</taxon>
        <taxon>Ecdysozoa</taxon>
        <taxon>Arthropoda</taxon>
        <taxon>Hexapoda</taxon>
        <taxon>Insecta</taxon>
        <taxon>Pterygota</taxon>
        <taxon>Neoptera</taxon>
        <taxon>Endopterygota</taxon>
        <taxon>Diptera</taxon>
        <taxon>Nematocera</taxon>
        <taxon>Culicoidea</taxon>
        <taxon>Culicidae</taxon>
        <taxon>Anophelinae</taxon>
        <taxon>Anopheles</taxon>
    </lineage>
</organism>
<evidence type="ECO:0000256" key="1">
    <source>
        <dbReference type="ARBA" id="ARBA00023157"/>
    </source>
</evidence>
<dbReference type="CDD" id="cd00190">
    <property type="entry name" value="Tryp_SPc"/>
    <property type="match status" value="1"/>
</dbReference>
<dbReference type="FunFam" id="2.40.10.10:FF:000068">
    <property type="entry name" value="transmembrane protease serine 2"/>
    <property type="match status" value="1"/>
</dbReference>
<dbReference type="EnsemblMetazoa" id="AQUA017140-RA">
    <property type="protein sequence ID" value="AQUA017140-PA"/>
    <property type="gene ID" value="AQUA017140"/>
</dbReference>
<evidence type="ECO:0000256" key="2">
    <source>
        <dbReference type="ARBA" id="ARBA00024195"/>
    </source>
</evidence>
<proteinExistence type="inferred from homology"/>
<keyword evidence="1" id="KW-1015">Disulfide bond</keyword>
<dbReference type="InterPro" id="IPR051333">
    <property type="entry name" value="CLIP_Serine_Protease"/>
</dbReference>
<feature type="signal peptide" evidence="4">
    <location>
        <begin position="1"/>
        <end position="21"/>
    </location>
</feature>
<feature type="domain" description="Peptidase S1" evidence="5">
    <location>
        <begin position="671"/>
        <end position="902"/>
    </location>
</feature>
<dbReference type="STRING" id="34691.A0A453Z3C2"/>
<dbReference type="PROSITE" id="PS00134">
    <property type="entry name" value="TRYPSIN_HIS"/>
    <property type="match status" value="1"/>
</dbReference>
<evidence type="ECO:0000259" key="5">
    <source>
        <dbReference type="PROSITE" id="PS50240"/>
    </source>
</evidence>
<dbReference type="InterPro" id="IPR009003">
    <property type="entry name" value="Peptidase_S1_PA"/>
</dbReference>
<accession>A0A453Z3C2</accession>
<dbReference type="InterPro" id="IPR033116">
    <property type="entry name" value="TRYPSIN_SER"/>
</dbReference>
<protein>
    <recommendedName>
        <fullName evidence="5">Peptidase S1 domain-containing protein</fullName>
    </recommendedName>
</protein>
<evidence type="ECO:0000256" key="3">
    <source>
        <dbReference type="RuleBase" id="RU363034"/>
    </source>
</evidence>
<dbReference type="GO" id="GO:0004252">
    <property type="term" value="F:serine-type endopeptidase activity"/>
    <property type="evidence" value="ECO:0007669"/>
    <property type="project" value="InterPro"/>
</dbReference>
<keyword evidence="7" id="KW-1185">Reference proteome</keyword>
<name>A0A453Z3C2_ANOQN</name>
<dbReference type="PANTHER" id="PTHR24260:SF147">
    <property type="entry name" value="EG:BACR7A4.3 PROTEIN-RELATED"/>
    <property type="match status" value="1"/>
</dbReference>
<dbReference type="PRINTS" id="PR00722">
    <property type="entry name" value="CHYMOTRYPSIN"/>
</dbReference>
<reference evidence="6" key="1">
    <citation type="submission" date="2020-05" db="UniProtKB">
        <authorList>
            <consortium name="EnsemblMetazoa"/>
        </authorList>
    </citation>
    <scope>IDENTIFICATION</scope>
    <source>
        <strain evidence="6">SANGQUA</strain>
    </source>
</reference>
<sequence>MFGQWSVILFCVFTFASVIKCDENDWMLSYERSTIDDCKVRFYKQLAPSIVLPSGGQPAYLREFAHIAAIGWTNEDQSVRWLCGGSLIWENFILTAAHCASDDDNVPPDVARMGDINIYSDEDDEFAQQLRIVDIIRHPMHRFSSTYYDIALMKLERNVTVHDTVAPTCLWLDDEIRFPELLAAGWGRTGFAEDQTNVLLKVQLAPITNGECSSYYGKGNRMLRNGLMDHQLCAGDEEMDTCPGDSGGPLHVKLFKEWKLIPFLVGVTSFGKACGVSTPGVYVRVSKFGDWIIETLQRHGEMATRFKFEPLVCTDRYYNLREYKEDVKIVWDGQESMDWSNKYFSSSASNYIVNLTRPFSDQSHYRNCCGTLIEPSVVLTLAECVANKGSRPTQVVLQDGNTIDVAEIIIHPLYDSSFSPYYNNIAVMKLKSFAPIEPYCAWYGHANPNQTTFLTGQQLIPEEHSSEPHYFRLMTRVWERSSDQCRLAPQYSGLLLNGLQDEHLCFENQPFLVPGSCDTILGSPIEKDKDGYIYIHGINLFGRDNGFGEPAVGVRLSAHKAWLASVLLPHSKSDTFVYIDPDLELGDKCGYADGTRGTCIAEPDCPAFRSRLQQRQQITFCSNRNIVCCPNKAIDPRKMAIEKEFNECEERYRHLRTDRQNGSSHTIQIGWQDSVSTSYGCYGYLISTRGVVSSASCLLERGRMPNIARIGGIDSLDNSRVVPIDKVTIHPKYNPTKQQHNIAILKLESVVEPTESVFPTCLWQNLTHSPVEQRLVEFNFNIIVTIIATKRYDPMHPMYKSDCEALLNGTFDEPETICMNPGITPYESLLYHYDLQIQYRSGSVFKRCYKAGSPIVWKKALNDTAYVEYLVHLYSHGSCESNIPRVVARVAAYIEWFKEVLQY</sequence>
<comment type="similarity">
    <text evidence="2">Belongs to the peptidase S1 family. CLIP subfamily.</text>
</comment>
<dbReference type="InterPro" id="IPR001254">
    <property type="entry name" value="Trypsin_dom"/>
</dbReference>
<dbReference type="PROSITE" id="PS00135">
    <property type="entry name" value="TRYPSIN_SER"/>
    <property type="match status" value="1"/>
</dbReference>
<keyword evidence="4" id="KW-0732">Signal</keyword>
<dbReference type="Pfam" id="PF00089">
    <property type="entry name" value="Trypsin"/>
    <property type="match status" value="3"/>
</dbReference>
<dbReference type="Gene3D" id="2.40.10.10">
    <property type="entry name" value="Trypsin-like serine proteases"/>
    <property type="match status" value="3"/>
</dbReference>
<evidence type="ECO:0000313" key="6">
    <source>
        <dbReference type="EnsemblMetazoa" id="AQUA017140-PA"/>
    </source>
</evidence>
<dbReference type="PANTHER" id="PTHR24260">
    <property type="match status" value="1"/>
</dbReference>
<dbReference type="InterPro" id="IPR018114">
    <property type="entry name" value="TRYPSIN_HIS"/>
</dbReference>
<dbReference type="Proteomes" id="UP000076407">
    <property type="component" value="Unassembled WGS sequence"/>
</dbReference>
<feature type="domain" description="Peptidase S1" evidence="5">
    <location>
        <begin position="330"/>
        <end position="568"/>
    </location>
</feature>
<keyword evidence="3" id="KW-0378">Hydrolase</keyword>
<feature type="domain" description="Peptidase S1" evidence="5">
    <location>
        <begin position="53"/>
        <end position="297"/>
    </location>
</feature>
<dbReference type="GO" id="GO:0006508">
    <property type="term" value="P:proteolysis"/>
    <property type="evidence" value="ECO:0007669"/>
    <property type="project" value="UniProtKB-KW"/>
</dbReference>
<dbReference type="VEuPathDB" id="VectorBase:AQUA017140"/>
<dbReference type="InterPro" id="IPR001314">
    <property type="entry name" value="Peptidase_S1A"/>
</dbReference>
<dbReference type="SMART" id="SM00020">
    <property type="entry name" value="Tryp_SPc"/>
    <property type="match status" value="1"/>
</dbReference>
<dbReference type="AlphaFoldDB" id="A0A453Z3C2"/>
<keyword evidence="3" id="KW-0720">Serine protease</keyword>
<evidence type="ECO:0000256" key="4">
    <source>
        <dbReference type="SAM" id="SignalP"/>
    </source>
</evidence>
<dbReference type="PROSITE" id="PS50240">
    <property type="entry name" value="TRYPSIN_DOM"/>
    <property type="match status" value="3"/>
</dbReference>